<keyword evidence="2 7" id="KW-0349">Heme</keyword>
<dbReference type="Pfam" id="PF07635">
    <property type="entry name" value="PSCyt1"/>
    <property type="match status" value="1"/>
</dbReference>
<proteinExistence type="predicted"/>
<dbReference type="KEGG" id="tim:GMBLW1_50720"/>
<feature type="signal peptide" evidence="9">
    <location>
        <begin position="1"/>
        <end position="26"/>
    </location>
</feature>
<evidence type="ECO:0000256" key="4">
    <source>
        <dbReference type="ARBA" id="ARBA00022737"/>
    </source>
</evidence>
<dbReference type="AlphaFoldDB" id="A0A6C2YRY5"/>
<name>A0A6C2YRY5_9BACT</name>
<dbReference type="PROSITE" id="PS50082">
    <property type="entry name" value="WD_REPEATS_2"/>
    <property type="match status" value="3"/>
</dbReference>
<feature type="chain" id="PRO_5033534957" description="Cytochrome c domain-containing protein" evidence="9">
    <location>
        <begin position="27"/>
        <end position="687"/>
    </location>
</feature>
<dbReference type="InterPro" id="IPR001680">
    <property type="entry name" value="WD40_rpt"/>
</dbReference>
<evidence type="ECO:0000256" key="8">
    <source>
        <dbReference type="SAM" id="Coils"/>
    </source>
</evidence>
<dbReference type="EMBL" id="LR593887">
    <property type="protein sequence ID" value="VTS05608.1"/>
    <property type="molecule type" value="Genomic_DNA"/>
</dbReference>
<evidence type="ECO:0000256" key="6">
    <source>
        <dbReference type="PROSITE-ProRule" id="PRU00221"/>
    </source>
</evidence>
<keyword evidence="1 6" id="KW-0853">WD repeat</keyword>
<dbReference type="InParanoid" id="A0A6C2YRY5"/>
<evidence type="ECO:0000259" key="10">
    <source>
        <dbReference type="PROSITE" id="PS51007"/>
    </source>
</evidence>
<dbReference type="PROSITE" id="PS00678">
    <property type="entry name" value="WD_REPEATS_1"/>
    <property type="match status" value="1"/>
</dbReference>
<dbReference type="Gene3D" id="2.130.10.10">
    <property type="entry name" value="YVTN repeat-like/Quinoprotein amine dehydrogenase"/>
    <property type="match status" value="2"/>
</dbReference>
<sequence length="687" mass="71995">MTASCLLRRLLLAAVAWTLLPTTGVAADKKAKINYDEHILPIFREKCMACHNGDKQSGGLDLSTYSALMQGGASGDVVKAGDPDASRLYTLTAHTEEPKMPPRSPRIADESIATLKQWIVQGLLEKGNSKPIAIKPKADVTLSSITRGRPEGPPPMPTTKLRLDPVVVAPRPNAVIALAASPWAPLIAVGGQKQVLLYNTDTMQLVGVLPFQYGLPTVLRFSRNGSLLLAGGGRGGQSGKVVVWNVKTGETIIEVGNETDSVLAADISADQTLIALGGPNKMVRVYSTKDATLQYEMKKHTDWIYSVEFSPDGVLLATADRTGGLLVWEAANGREFYNLRGHTAGITDMSWRDDSNVLATTSEDSTVRLWEMENGSNFKTFGAHGGGSQGVKFSHDNRLVTNGRDRTPKIWDQNGGQQRAFEAVPDVGLRVAITHENAKLIATDWTGMVKVYNVADGKVLGTLSANPPTLAEQIALVTKDVAAKQVAFDAAQQAFTATEANLKKANDELAAAQANVTKTAAEAKAAADAVPGLKAKADQATAALTAAQMVLQARTAKLQSLQGVANQLKANADANKANAEFAKVAAEAKTAADQAQAEVAAAQKAVADADAAAKAMTAAYTAGVAKVTATQQAAQAAVQAVPPKQAAIKPAMDAVAPAKAKLDAAAADLNAVKANLDNLKAAPVAAK</sequence>
<dbReference type="SMART" id="SM00320">
    <property type="entry name" value="WD40"/>
    <property type="match status" value="7"/>
</dbReference>
<feature type="coiled-coil region" evidence="8">
    <location>
        <begin position="558"/>
        <end position="612"/>
    </location>
</feature>
<dbReference type="Proteomes" id="UP000464378">
    <property type="component" value="Chromosome"/>
</dbReference>
<dbReference type="PROSITE" id="PS51007">
    <property type="entry name" value="CYTC"/>
    <property type="match status" value="1"/>
</dbReference>
<organism evidence="11">
    <name type="scientific">Tuwongella immobilis</name>
    <dbReference type="NCBI Taxonomy" id="692036"/>
    <lineage>
        <taxon>Bacteria</taxon>
        <taxon>Pseudomonadati</taxon>
        <taxon>Planctomycetota</taxon>
        <taxon>Planctomycetia</taxon>
        <taxon>Gemmatales</taxon>
        <taxon>Gemmataceae</taxon>
        <taxon>Tuwongella</taxon>
    </lineage>
</organism>
<dbReference type="InterPro" id="IPR019775">
    <property type="entry name" value="WD40_repeat_CS"/>
</dbReference>
<keyword evidence="9" id="KW-0732">Signal</keyword>
<dbReference type="InterPro" id="IPR015943">
    <property type="entry name" value="WD40/YVTN_repeat-like_dom_sf"/>
</dbReference>
<feature type="repeat" description="WD" evidence="6">
    <location>
        <begin position="297"/>
        <end position="338"/>
    </location>
</feature>
<dbReference type="PROSITE" id="PS50294">
    <property type="entry name" value="WD_REPEATS_REGION"/>
    <property type="match status" value="2"/>
</dbReference>
<dbReference type="Pfam" id="PF00400">
    <property type="entry name" value="WD40"/>
    <property type="match status" value="3"/>
</dbReference>
<feature type="coiled-coil region" evidence="8">
    <location>
        <begin position="488"/>
        <end position="522"/>
    </location>
</feature>
<dbReference type="SUPFAM" id="SSF50978">
    <property type="entry name" value="WD40 repeat-like"/>
    <property type="match status" value="1"/>
</dbReference>
<evidence type="ECO:0000256" key="7">
    <source>
        <dbReference type="PROSITE-ProRule" id="PRU00433"/>
    </source>
</evidence>
<dbReference type="InterPro" id="IPR009056">
    <property type="entry name" value="Cyt_c-like_dom"/>
</dbReference>
<feature type="repeat" description="WD" evidence="6">
    <location>
        <begin position="381"/>
        <end position="412"/>
    </location>
</feature>
<dbReference type="SUPFAM" id="SSF46626">
    <property type="entry name" value="Cytochrome c"/>
    <property type="match status" value="1"/>
</dbReference>
<evidence type="ECO:0000256" key="5">
    <source>
        <dbReference type="ARBA" id="ARBA00023004"/>
    </source>
</evidence>
<keyword evidence="12" id="KW-1185">Reference proteome</keyword>
<dbReference type="GO" id="GO:0046872">
    <property type="term" value="F:metal ion binding"/>
    <property type="evidence" value="ECO:0007669"/>
    <property type="project" value="UniProtKB-KW"/>
</dbReference>
<dbReference type="PANTHER" id="PTHR19879:SF9">
    <property type="entry name" value="TRANSCRIPTION INITIATION FACTOR TFIID SUBUNIT 5"/>
    <property type="match status" value="1"/>
</dbReference>
<evidence type="ECO:0000256" key="3">
    <source>
        <dbReference type="ARBA" id="ARBA00022723"/>
    </source>
</evidence>
<evidence type="ECO:0000256" key="9">
    <source>
        <dbReference type="SAM" id="SignalP"/>
    </source>
</evidence>
<keyword evidence="4" id="KW-0677">Repeat</keyword>
<evidence type="ECO:0000313" key="12">
    <source>
        <dbReference type="Proteomes" id="UP000464378"/>
    </source>
</evidence>
<accession>A0A6C2YRY5</accession>
<dbReference type="GO" id="GO:0009055">
    <property type="term" value="F:electron transfer activity"/>
    <property type="evidence" value="ECO:0007669"/>
    <property type="project" value="InterPro"/>
</dbReference>
<evidence type="ECO:0000256" key="2">
    <source>
        <dbReference type="ARBA" id="ARBA00022617"/>
    </source>
</evidence>
<evidence type="ECO:0000313" key="11">
    <source>
        <dbReference type="EMBL" id="VIP04121.1"/>
    </source>
</evidence>
<dbReference type="InterPro" id="IPR036909">
    <property type="entry name" value="Cyt_c-like_dom_sf"/>
</dbReference>
<keyword evidence="5 7" id="KW-0408">Iron</keyword>
<dbReference type="InterPro" id="IPR011429">
    <property type="entry name" value="Cyt_c_Planctomycete-type"/>
</dbReference>
<gene>
    <name evidence="11" type="ORF">GMBLW1_50720</name>
</gene>
<keyword evidence="3 7" id="KW-0479">Metal-binding</keyword>
<protein>
    <recommendedName>
        <fullName evidence="10">Cytochrome c domain-containing protein</fullName>
    </recommendedName>
</protein>
<dbReference type="InterPro" id="IPR036322">
    <property type="entry name" value="WD40_repeat_dom_sf"/>
</dbReference>
<keyword evidence="8" id="KW-0175">Coiled coil</keyword>
<dbReference type="EMBL" id="LR586016">
    <property type="protein sequence ID" value="VIP04121.1"/>
    <property type="molecule type" value="Genomic_DNA"/>
</dbReference>
<dbReference type="PANTHER" id="PTHR19879">
    <property type="entry name" value="TRANSCRIPTION INITIATION FACTOR TFIID"/>
    <property type="match status" value="1"/>
</dbReference>
<reference evidence="11" key="1">
    <citation type="submission" date="2019-04" db="EMBL/GenBank/DDBJ databases">
        <authorList>
            <consortium name="Science for Life Laboratories"/>
        </authorList>
    </citation>
    <scope>NUCLEOTIDE SEQUENCE</scope>
    <source>
        <strain evidence="11">MBLW1</strain>
    </source>
</reference>
<dbReference type="GO" id="GO:0020037">
    <property type="term" value="F:heme binding"/>
    <property type="evidence" value="ECO:0007669"/>
    <property type="project" value="InterPro"/>
</dbReference>
<feature type="domain" description="Cytochrome c" evidence="10">
    <location>
        <begin position="34"/>
        <end position="123"/>
    </location>
</feature>
<dbReference type="CDD" id="cd00200">
    <property type="entry name" value="WD40"/>
    <property type="match status" value="1"/>
</dbReference>
<evidence type="ECO:0000256" key="1">
    <source>
        <dbReference type="ARBA" id="ARBA00022574"/>
    </source>
</evidence>
<dbReference type="RefSeq" id="WP_162659247.1">
    <property type="nucleotide sequence ID" value="NZ_LR593887.1"/>
</dbReference>
<feature type="repeat" description="WD" evidence="6">
    <location>
        <begin position="339"/>
        <end position="380"/>
    </location>
</feature>